<name>A0A9X2IXA4_9NOCA</name>
<reference evidence="4" key="1">
    <citation type="submission" date="2022-06" db="EMBL/GenBank/DDBJ databases">
        <title>Novel species in genus nocardia.</title>
        <authorList>
            <person name="Li F."/>
        </authorList>
    </citation>
    <scope>NUCLEOTIDE SEQUENCE</scope>
    <source>
        <strain evidence="4">CDC141</strain>
    </source>
</reference>
<evidence type="ECO:0000259" key="3">
    <source>
        <dbReference type="Pfam" id="PF26527"/>
    </source>
</evidence>
<keyword evidence="2" id="KW-0472">Membrane</keyword>
<feature type="domain" description="DUF8176" evidence="3">
    <location>
        <begin position="127"/>
        <end position="235"/>
    </location>
</feature>
<feature type="region of interest" description="Disordered" evidence="1">
    <location>
        <begin position="1"/>
        <end position="66"/>
    </location>
</feature>
<keyword evidence="2" id="KW-0812">Transmembrane</keyword>
<keyword evidence="2" id="KW-1133">Transmembrane helix</keyword>
<feature type="transmembrane region" description="Helical" evidence="2">
    <location>
        <begin position="73"/>
        <end position="93"/>
    </location>
</feature>
<gene>
    <name evidence="4" type="ORF">NDR86_13115</name>
</gene>
<evidence type="ECO:0000256" key="2">
    <source>
        <dbReference type="SAM" id="Phobius"/>
    </source>
</evidence>
<evidence type="ECO:0000313" key="4">
    <source>
        <dbReference type="EMBL" id="MCM6774414.1"/>
    </source>
</evidence>
<dbReference type="Pfam" id="PF26527">
    <property type="entry name" value="DUF8176"/>
    <property type="match status" value="1"/>
</dbReference>
<dbReference type="Proteomes" id="UP001139157">
    <property type="component" value="Unassembled WGS sequence"/>
</dbReference>
<dbReference type="AlphaFoldDB" id="A0A9X2IXA4"/>
<dbReference type="EMBL" id="JAMRXG010000005">
    <property type="protein sequence ID" value="MCM6774414.1"/>
    <property type="molecule type" value="Genomic_DNA"/>
</dbReference>
<proteinExistence type="predicted"/>
<organism evidence="4 5">
    <name type="scientific">Nocardia pulmonis</name>
    <dbReference type="NCBI Taxonomy" id="2951408"/>
    <lineage>
        <taxon>Bacteria</taxon>
        <taxon>Bacillati</taxon>
        <taxon>Actinomycetota</taxon>
        <taxon>Actinomycetes</taxon>
        <taxon>Mycobacteriales</taxon>
        <taxon>Nocardiaceae</taxon>
        <taxon>Nocardia</taxon>
    </lineage>
</organism>
<comment type="caution">
    <text evidence="4">The sequence shown here is derived from an EMBL/GenBank/DDBJ whole genome shotgun (WGS) entry which is preliminary data.</text>
</comment>
<dbReference type="InterPro" id="IPR058489">
    <property type="entry name" value="DUF8176"/>
</dbReference>
<feature type="compositionally biased region" description="Polar residues" evidence="1">
    <location>
        <begin position="1"/>
        <end position="14"/>
    </location>
</feature>
<accession>A0A9X2IXA4</accession>
<evidence type="ECO:0000256" key="1">
    <source>
        <dbReference type="SAM" id="MobiDB-lite"/>
    </source>
</evidence>
<protein>
    <recommendedName>
        <fullName evidence="3">DUF8176 domain-containing protein</fullName>
    </recommendedName>
</protein>
<evidence type="ECO:0000313" key="5">
    <source>
        <dbReference type="Proteomes" id="UP001139157"/>
    </source>
</evidence>
<sequence>MPTPASNSTDTTQGWGWLTPTDAVPLQQAPPAQTVPSDSDEWQWLTPPTAEPASEFTPGRVDETRSRLPRSGWIALGVTLTLCIALVAVGITATQHHDAPVAIPTLTAAPPPTTKTAATACDGLTGATVTDGSGNTQTLPNVIAAFEHAYYRERSTEAAMRLLAPEAGIAAEPLAAGIASIPAGSSHCVAITPLSDNTADVHVVELHPDRSRMDYLQVINTRRTDTGHLLITNIQKAG</sequence>
<dbReference type="RefSeq" id="WP_251911970.1">
    <property type="nucleotide sequence ID" value="NZ_JAMRXG010000005.1"/>
</dbReference>
<keyword evidence="5" id="KW-1185">Reference proteome</keyword>